<evidence type="ECO:0000256" key="1">
    <source>
        <dbReference type="ARBA" id="ARBA00022603"/>
    </source>
</evidence>
<dbReference type="PANTHER" id="PTHR10920">
    <property type="entry name" value="RIBOSOMAL RNA METHYLTRANSFERASE"/>
    <property type="match status" value="1"/>
</dbReference>
<feature type="domain" description="Ribosomal RNA methyltransferase FtsJ" evidence="4">
    <location>
        <begin position="22"/>
        <end position="219"/>
    </location>
</feature>
<dbReference type="GeneID" id="20525001"/>
<keyword evidence="6" id="KW-1185">Reference proteome</keyword>
<dbReference type="OrthoDB" id="289250at2759"/>
<dbReference type="InterPro" id="IPR015507">
    <property type="entry name" value="rRNA-MeTfrase_E"/>
</dbReference>
<dbReference type="EMBL" id="KB932201">
    <property type="protein sequence ID" value="KCV72697.1"/>
    <property type="molecule type" value="Genomic_DNA"/>
</dbReference>
<dbReference type="eggNOG" id="KOG1099">
    <property type="taxonomic scope" value="Eukaryota"/>
</dbReference>
<sequence length="303" mass="32736">MKGRFTLDSRDHFYRQAKAERWRARSAFKLLQIAEHYRIFDGVTRAVDLCAAPGSWSQVLRRELCSDAAIVSIDLQPIAPLKGVHLIQADITHPDTIRQVHEALSRPTDPTQAAPMDEDSGPTVADKGLADLVVCDGAPDVTGVHSVDEWLQAQLLTAALTIVSQILRPGGAFTAKFFLEDNTSFLFAQMQAAFGRVSIFKPASSRPSSREHFIVCQDFLAPKGLAESLAEWTAAGAIPRPTGPAIAPYVATGDLAGFNAEATPDTESDSFLDLSFDEIPEAPLSQSCLGSSNVLVNAMPACW</sequence>
<dbReference type="RefSeq" id="XP_009492398.1">
    <property type="nucleotide sequence ID" value="XM_009494123.1"/>
</dbReference>
<keyword evidence="3" id="KW-0949">S-adenosyl-L-methionine</keyword>
<dbReference type="InterPro" id="IPR050082">
    <property type="entry name" value="RNA_methyltr_RlmE"/>
</dbReference>
<dbReference type="OMA" id="YDDMIND"/>
<dbReference type="Gene3D" id="3.40.50.150">
    <property type="entry name" value="Vaccinia Virus protein VP39"/>
    <property type="match status" value="1"/>
</dbReference>
<accession>A0A058ZGS9</accession>
<protein>
    <submittedName>
        <fullName evidence="5">Ribosomal RNA large subunit methyltransferase J</fullName>
    </submittedName>
</protein>
<keyword evidence="1 5" id="KW-0489">Methyltransferase</keyword>
<dbReference type="PANTHER" id="PTHR10920:SF12">
    <property type="entry name" value="TRNA (CYTIDINE(32)_GUANOSINE(34)-2'-O)-METHYLTRANSFERASE-RELATED"/>
    <property type="match status" value="1"/>
</dbReference>
<dbReference type="InterPro" id="IPR029063">
    <property type="entry name" value="SAM-dependent_MTases_sf"/>
</dbReference>
<evidence type="ECO:0000259" key="4">
    <source>
        <dbReference type="Pfam" id="PF01728"/>
    </source>
</evidence>
<dbReference type="Proteomes" id="UP000030693">
    <property type="component" value="Unassembled WGS sequence"/>
</dbReference>
<dbReference type="STRING" id="691883.A0A058ZGS9"/>
<gene>
    <name evidence="5" type="ORF">H696_00276</name>
</gene>
<dbReference type="Pfam" id="PF01728">
    <property type="entry name" value="FtsJ"/>
    <property type="match status" value="1"/>
</dbReference>
<reference evidence="5" key="1">
    <citation type="submission" date="2013-04" db="EMBL/GenBank/DDBJ databases">
        <title>The Genome Sequence of Fonticula alba ATCC 38817.</title>
        <authorList>
            <consortium name="The Broad Institute Genomics Platform"/>
            <person name="Russ C."/>
            <person name="Cuomo C."/>
            <person name="Burger G."/>
            <person name="Gray M.W."/>
            <person name="Holland P.W.H."/>
            <person name="King N."/>
            <person name="Lang F.B.F."/>
            <person name="Roger A.J."/>
            <person name="Ruiz-Trillo I."/>
            <person name="Brown M."/>
            <person name="Walker B."/>
            <person name="Young S."/>
            <person name="Zeng Q."/>
            <person name="Gargeya S."/>
            <person name="Fitzgerald M."/>
            <person name="Haas B."/>
            <person name="Abouelleil A."/>
            <person name="Allen A.W."/>
            <person name="Alvarado L."/>
            <person name="Arachchi H.M."/>
            <person name="Berlin A.M."/>
            <person name="Chapman S.B."/>
            <person name="Gainer-Dewar J."/>
            <person name="Goldberg J."/>
            <person name="Griggs A."/>
            <person name="Gujja S."/>
            <person name="Hansen M."/>
            <person name="Howarth C."/>
            <person name="Imamovic A."/>
            <person name="Ireland A."/>
            <person name="Larimer J."/>
            <person name="McCowan C."/>
            <person name="Murphy C."/>
            <person name="Pearson M."/>
            <person name="Poon T.W."/>
            <person name="Priest M."/>
            <person name="Roberts A."/>
            <person name="Saif S."/>
            <person name="Shea T."/>
            <person name="Sisk P."/>
            <person name="Sykes S."/>
            <person name="Wortman J."/>
            <person name="Nusbaum C."/>
            <person name="Birren B."/>
        </authorList>
    </citation>
    <scope>NUCLEOTIDE SEQUENCE [LARGE SCALE GENOMIC DNA]</scope>
    <source>
        <strain evidence="5">ATCC 38817</strain>
    </source>
</reference>
<dbReference type="GO" id="GO:0002181">
    <property type="term" value="P:cytoplasmic translation"/>
    <property type="evidence" value="ECO:0007669"/>
    <property type="project" value="TreeGrafter"/>
</dbReference>
<dbReference type="AlphaFoldDB" id="A0A058ZGS9"/>
<dbReference type="GO" id="GO:0008175">
    <property type="term" value="F:tRNA methyltransferase activity"/>
    <property type="evidence" value="ECO:0007669"/>
    <property type="project" value="TreeGrafter"/>
</dbReference>
<evidence type="ECO:0000256" key="2">
    <source>
        <dbReference type="ARBA" id="ARBA00022679"/>
    </source>
</evidence>
<proteinExistence type="inferred from homology"/>
<dbReference type="SUPFAM" id="SSF53335">
    <property type="entry name" value="S-adenosyl-L-methionine-dependent methyltransferases"/>
    <property type="match status" value="1"/>
</dbReference>
<name>A0A058ZGS9_FONAL</name>
<dbReference type="GO" id="GO:0030488">
    <property type="term" value="P:tRNA methylation"/>
    <property type="evidence" value="ECO:0007669"/>
    <property type="project" value="TreeGrafter"/>
</dbReference>
<evidence type="ECO:0000256" key="3">
    <source>
        <dbReference type="ARBA" id="ARBA00022691"/>
    </source>
</evidence>
<keyword evidence="2 5" id="KW-0808">Transferase</keyword>
<evidence type="ECO:0000313" key="5">
    <source>
        <dbReference type="EMBL" id="KCV72697.1"/>
    </source>
</evidence>
<organism evidence="5">
    <name type="scientific">Fonticula alba</name>
    <name type="common">Slime mold</name>
    <dbReference type="NCBI Taxonomy" id="691883"/>
    <lineage>
        <taxon>Eukaryota</taxon>
        <taxon>Rotosphaerida</taxon>
        <taxon>Fonticulaceae</taxon>
        <taxon>Fonticula</taxon>
    </lineage>
</organism>
<dbReference type="InterPro" id="IPR002877">
    <property type="entry name" value="RNA_MeTrfase_FtsJ_dom"/>
</dbReference>
<dbReference type="HAMAP" id="MF_01547">
    <property type="entry name" value="RNA_methyltr_E"/>
    <property type="match status" value="1"/>
</dbReference>
<dbReference type="GO" id="GO:0005737">
    <property type="term" value="C:cytoplasm"/>
    <property type="evidence" value="ECO:0007669"/>
    <property type="project" value="TreeGrafter"/>
</dbReference>
<evidence type="ECO:0000313" key="6">
    <source>
        <dbReference type="Proteomes" id="UP000030693"/>
    </source>
</evidence>